<evidence type="ECO:0000256" key="6">
    <source>
        <dbReference type="ARBA" id="ARBA00022490"/>
    </source>
</evidence>
<keyword evidence="6" id="KW-0963">Cytoplasm</keyword>
<dbReference type="Pfam" id="PF00583">
    <property type="entry name" value="Acetyltransf_1"/>
    <property type="match status" value="1"/>
</dbReference>
<organism evidence="13 14">
    <name type="scientific">Powellomyces hirtus</name>
    <dbReference type="NCBI Taxonomy" id="109895"/>
    <lineage>
        <taxon>Eukaryota</taxon>
        <taxon>Fungi</taxon>
        <taxon>Fungi incertae sedis</taxon>
        <taxon>Chytridiomycota</taxon>
        <taxon>Chytridiomycota incertae sedis</taxon>
        <taxon>Chytridiomycetes</taxon>
        <taxon>Spizellomycetales</taxon>
        <taxon>Powellomycetaceae</taxon>
        <taxon>Powellomyces</taxon>
    </lineage>
</organism>
<comment type="caution">
    <text evidence="13">The sequence shown here is derived from an EMBL/GenBank/DDBJ whole genome shotgun (WGS) entry which is preliminary data.</text>
</comment>
<dbReference type="InterPro" id="IPR000182">
    <property type="entry name" value="GNAT_dom"/>
</dbReference>
<keyword evidence="7" id="KW-0808">Transferase</keyword>
<dbReference type="STRING" id="109895.A0A507E7X2"/>
<protein>
    <recommendedName>
        <fullName evidence="5">N-alpha-acetyltransferase 40</fullName>
        <ecNumber evidence="4">2.3.1.257</ecNumber>
    </recommendedName>
</protein>
<evidence type="ECO:0000313" key="14">
    <source>
        <dbReference type="Proteomes" id="UP000318582"/>
    </source>
</evidence>
<feature type="domain" description="N-acetyltransferase" evidence="12">
    <location>
        <begin position="125"/>
        <end position="190"/>
    </location>
</feature>
<keyword evidence="14" id="KW-1185">Reference proteome</keyword>
<dbReference type="PANTHER" id="PTHR20531:SF1">
    <property type="entry name" value="N-ALPHA-ACETYLTRANSFERASE 40"/>
    <property type="match status" value="1"/>
</dbReference>
<sequence length="211" mass="23663">MSPTDVELVAAANSTPLGSLLENCQTGLSPTISSTLYNLQTLPSETLDWALDLVKRNLYEQYAAAKDTGWSSKDKLAEMTEENALYVVATEQRPGGPAEKVGFLYFQFTMEDSCDDEGDPESSDQESEDRQAPVIYCYELQLETGYQRRGFGTYFMDMLEELGSKYRMRKSMLTVFKSNTAAIAFYQKRGLDRWNITEQPSTAEACRAGLV</sequence>
<dbReference type="Gene3D" id="3.40.630.30">
    <property type="match status" value="1"/>
</dbReference>
<evidence type="ECO:0000256" key="11">
    <source>
        <dbReference type="ARBA" id="ARBA00049524"/>
    </source>
</evidence>
<keyword evidence="8" id="KW-0539">Nucleus</keyword>
<dbReference type="GO" id="GO:0010485">
    <property type="term" value="F:histone H4 acetyltransferase activity"/>
    <property type="evidence" value="ECO:0007669"/>
    <property type="project" value="InterPro"/>
</dbReference>
<evidence type="ECO:0000256" key="4">
    <source>
        <dbReference type="ARBA" id="ARBA00012950"/>
    </source>
</evidence>
<dbReference type="InterPro" id="IPR016181">
    <property type="entry name" value="Acyl_CoA_acyltransferase"/>
</dbReference>
<dbReference type="GO" id="GO:0043998">
    <property type="term" value="F:histone H2A acetyltransferase activity"/>
    <property type="evidence" value="ECO:0007669"/>
    <property type="project" value="InterPro"/>
</dbReference>
<evidence type="ECO:0000256" key="9">
    <source>
        <dbReference type="ARBA" id="ARBA00023315"/>
    </source>
</evidence>
<comment type="catalytic activity">
    <reaction evidence="11">
        <text>N-terminal L-seryl-[histone H4] + acetyl-CoA = N-terminal N(alpha)-acetyl-L-seryl-[histone H4] + CoA + H(+)</text>
        <dbReference type="Rhea" id="RHEA:50596"/>
        <dbReference type="Rhea" id="RHEA-COMP:12740"/>
        <dbReference type="Rhea" id="RHEA-COMP:12743"/>
        <dbReference type="ChEBI" id="CHEBI:15378"/>
        <dbReference type="ChEBI" id="CHEBI:57287"/>
        <dbReference type="ChEBI" id="CHEBI:57288"/>
        <dbReference type="ChEBI" id="CHEBI:64738"/>
        <dbReference type="ChEBI" id="CHEBI:83690"/>
        <dbReference type="EC" id="2.3.1.257"/>
    </reaction>
</comment>
<evidence type="ECO:0000256" key="3">
    <source>
        <dbReference type="ARBA" id="ARBA00008870"/>
    </source>
</evidence>
<comment type="catalytic activity">
    <reaction evidence="10">
        <text>N-terminal L-seryl-[histone H2A] + acetyl-CoA = N-terminal N(alpha)-acetyl-L-seryl-[histone H2A] + CoA + H(+)</text>
        <dbReference type="Rhea" id="RHEA:50600"/>
        <dbReference type="Rhea" id="RHEA-COMP:12742"/>
        <dbReference type="Rhea" id="RHEA-COMP:12744"/>
        <dbReference type="ChEBI" id="CHEBI:15378"/>
        <dbReference type="ChEBI" id="CHEBI:57287"/>
        <dbReference type="ChEBI" id="CHEBI:57288"/>
        <dbReference type="ChEBI" id="CHEBI:64738"/>
        <dbReference type="ChEBI" id="CHEBI:83690"/>
        <dbReference type="EC" id="2.3.1.257"/>
    </reaction>
</comment>
<dbReference type="GO" id="GO:0005634">
    <property type="term" value="C:nucleus"/>
    <property type="evidence" value="ECO:0007669"/>
    <property type="project" value="UniProtKB-SubCell"/>
</dbReference>
<evidence type="ECO:0000259" key="12">
    <source>
        <dbReference type="Pfam" id="PF00583"/>
    </source>
</evidence>
<dbReference type="PANTHER" id="PTHR20531">
    <property type="entry name" value="N-ALPHA-ACETYLTRANSFERASE 40"/>
    <property type="match status" value="1"/>
</dbReference>
<evidence type="ECO:0000256" key="1">
    <source>
        <dbReference type="ARBA" id="ARBA00004123"/>
    </source>
</evidence>
<comment type="similarity">
    <text evidence="3">Belongs to the acetyltransferase family. NAA40 subfamily.</text>
</comment>
<accession>A0A507E7X2</accession>
<evidence type="ECO:0000256" key="7">
    <source>
        <dbReference type="ARBA" id="ARBA00022679"/>
    </source>
</evidence>
<dbReference type="EMBL" id="QEAQ01000020">
    <property type="protein sequence ID" value="TPX59894.1"/>
    <property type="molecule type" value="Genomic_DNA"/>
</dbReference>
<comment type="subcellular location">
    <subcellularLocation>
        <location evidence="2">Cytoplasm</location>
    </subcellularLocation>
    <subcellularLocation>
        <location evidence="1">Nucleus</location>
    </subcellularLocation>
</comment>
<dbReference type="Proteomes" id="UP000318582">
    <property type="component" value="Unassembled WGS sequence"/>
</dbReference>
<dbReference type="GO" id="GO:1990189">
    <property type="term" value="F:protein N-terminal-serine acetyltransferase activity"/>
    <property type="evidence" value="ECO:0007669"/>
    <property type="project" value="UniProtKB-EC"/>
</dbReference>
<evidence type="ECO:0000313" key="13">
    <source>
        <dbReference type="EMBL" id="TPX59894.1"/>
    </source>
</evidence>
<dbReference type="SUPFAM" id="SSF55729">
    <property type="entry name" value="Acyl-CoA N-acyltransferases (Nat)"/>
    <property type="match status" value="1"/>
</dbReference>
<keyword evidence="9" id="KW-0012">Acyltransferase</keyword>
<dbReference type="EC" id="2.3.1.257" evidence="4"/>
<dbReference type="AlphaFoldDB" id="A0A507E7X2"/>
<name>A0A507E7X2_9FUNG</name>
<evidence type="ECO:0000256" key="2">
    <source>
        <dbReference type="ARBA" id="ARBA00004496"/>
    </source>
</evidence>
<evidence type="ECO:0000256" key="10">
    <source>
        <dbReference type="ARBA" id="ARBA00047821"/>
    </source>
</evidence>
<gene>
    <name evidence="13" type="ORF">PhCBS80983_g02155</name>
</gene>
<dbReference type="GO" id="GO:0005737">
    <property type="term" value="C:cytoplasm"/>
    <property type="evidence" value="ECO:0007669"/>
    <property type="project" value="UniProtKB-SubCell"/>
</dbReference>
<proteinExistence type="inferred from homology"/>
<evidence type="ECO:0000256" key="8">
    <source>
        <dbReference type="ARBA" id="ARBA00023242"/>
    </source>
</evidence>
<reference evidence="13 14" key="1">
    <citation type="journal article" date="2019" name="Sci. Rep.">
        <title>Comparative genomics of chytrid fungi reveal insights into the obligate biotrophic and pathogenic lifestyle of Synchytrium endobioticum.</title>
        <authorList>
            <person name="van de Vossenberg B.T.L.H."/>
            <person name="Warris S."/>
            <person name="Nguyen H.D.T."/>
            <person name="van Gent-Pelzer M.P.E."/>
            <person name="Joly D.L."/>
            <person name="van de Geest H.C."/>
            <person name="Bonants P.J.M."/>
            <person name="Smith D.S."/>
            <person name="Levesque C.A."/>
            <person name="van der Lee T.A.J."/>
        </authorList>
    </citation>
    <scope>NUCLEOTIDE SEQUENCE [LARGE SCALE GENOMIC DNA]</scope>
    <source>
        <strain evidence="13 14">CBS 809.83</strain>
    </source>
</reference>
<dbReference type="InterPro" id="IPR039949">
    <property type="entry name" value="NAA40"/>
</dbReference>
<evidence type="ECO:0000256" key="5">
    <source>
        <dbReference type="ARBA" id="ARBA00015043"/>
    </source>
</evidence>